<protein>
    <recommendedName>
        <fullName evidence="4 12">Heme exporter protein D</fullName>
    </recommendedName>
</protein>
<evidence type="ECO:0000256" key="4">
    <source>
        <dbReference type="ARBA" id="ARBA00016461"/>
    </source>
</evidence>
<gene>
    <name evidence="13" type="primary">ccmD</name>
    <name evidence="13" type="ORF">DKT77_08065</name>
</gene>
<accession>A0A2V2LCA4</accession>
<sequence length="53" mass="5771">MMPDLGKYAAEVAAAYIVSIVLIAGLVWASLRRGAKVRAELRRVEARRGRSDG</sequence>
<keyword evidence="7 12" id="KW-0997">Cell inner membrane</keyword>
<keyword evidence="9 12" id="KW-0201">Cytochrome c-type biogenesis</keyword>
<dbReference type="RefSeq" id="WP_109811194.1">
    <property type="nucleotide sequence ID" value="NZ_QGKU01000030.1"/>
</dbReference>
<evidence type="ECO:0000313" key="13">
    <source>
        <dbReference type="EMBL" id="PWR03160.1"/>
    </source>
</evidence>
<dbReference type="GO" id="GO:0005886">
    <property type="term" value="C:plasma membrane"/>
    <property type="evidence" value="ECO:0007669"/>
    <property type="project" value="UniProtKB-SubCell"/>
</dbReference>
<keyword evidence="6 12" id="KW-1003">Cell membrane</keyword>
<evidence type="ECO:0000256" key="2">
    <source>
        <dbReference type="ARBA" id="ARBA00004377"/>
    </source>
</evidence>
<comment type="subcellular location">
    <subcellularLocation>
        <location evidence="2 12">Cell inner membrane</location>
        <topology evidence="2 12">Single-pass membrane protein</topology>
    </subcellularLocation>
</comment>
<keyword evidence="10 12" id="KW-1133">Transmembrane helix</keyword>
<keyword evidence="5 12" id="KW-0813">Transport</keyword>
<evidence type="ECO:0000256" key="9">
    <source>
        <dbReference type="ARBA" id="ARBA00022748"/>
    </source>
</evidence>
<evidence type="ECO:0000256" key="7">
    <source>
        <dbReference type="ARBA" id="ARBA00022519"/>
    </source>
</evidence>
<evidence type="ECO:0000256" key="5">
    <source>
        <dbReference type="ARBA" id="ARBA00022448"/>
    </source>
</evidence>
<keyword evidence="14" id="KW-1185">Reference proteome</keyword>
<evidence type="ECO:0000256" key="6">
    <source>
        <dbReference type="ARBA" id="ARBA00022475"/>
    </source>
</evidence>
<evidence type="ECO:0000256" key="3">
    <source>
        <dbReference type="ARBA" id="ARBA00008741"/>
    </source>
</evidence>
<dbReference type="EMBL" id="QGKU01000030">
    <property type="protein sequence ID" value="PWR03160.1"/>
    <property type="molecule type" value="Genomic_DNA"/>
</dbReference>
<dbReference type="NCBIfam" id="TIGR03141">
    <property type="entry name" value="cytochro_ccmD"/>
    <property type="match status" value="1"/>
</dbReference>
<keyword evidence="8 12" id="KW-0812">Transmembrane</keyword>
<name>A0A2V2LCA4_9RHOB</name>
<comment type="function">
    <text evidence="1 12">Required for the export of heme to the periplasm for the biogenesis of c-type cytochromes.</text>
</comment>
<evidence type="ECO:0000256" key="8">
    <source>
        <dbReference type="ARBA" id="ARBA00022692"/>
    </source>
</evidence>
<evidence type="ECO:0000256" key="10">
    <source>
        <dbReference type="ARBA" id="ARBA00022989"/>
    </source>
</evidence>
<dbReference type="Proteomes" id="UP000245680">
    <property type="component" value="Unassembled WGS sequence"/>
</dbReference>
<dbReference type="GO" id="GO:0015886">
    <property type="term" value="P:heme transport"/>
    <property type="evidence" value="ECO:0007669"/>
    <property type="project" value="InterPro"/>
</dbReference>
<dbReference type="Pfam" id="PF04995">
    <property type="entry name" value="CcmD"/>
    <property type="match status" value="1"/>
</dbReference>
<dbReference type="AlphaFoldDB" id="A0A2V2LCA4"/>
<evidence type="ECO:0000256" key="12">
    <source>
        <dbReference type="RuleBase" id="RU363101"/>
    </source>
</evidence>
<evidence type="ECO:0000313" key="14">
    <source>
        <dbReference type="Proteomes" id="UP000245680"/>
    </source>
</evidence>
<dbReference type="InterPro" id="IPR007078">
    <property type="entry name" value="Haem_export_protD_CcmD"/>
</dbReference>
<keyword evidence="11 12" id="KW-0472">Membrane</keyword>
<comment type="caution">
    <text evidence="13">The sequence shown here is derived from an EMBL/GenBank/DDBJ whole genome shotgun (WGS) entry which is preliminary data.</text>
</comment>
<evidence type="ECO:0000256" key="11">
    <source>
        <dbReference type="ARBA" id="ARBA00023136"/>
    </source>
</evidence>
<comment type="similarity">
    <text evidence="3 12">Belongs to the CcmD/CycX/HelD family.</text>
</comment>
<dbReference type="GO" id="GO:0017004">
    <property type="term" value="P:cytochrome complex assembly"/>
    <property type="evidence" value="ECO:0007669"/>
    <property type="project" value="UniProtKB-KW"/>
</dbReference>
<feature type="transmembrane region" description="Helical" evidence="12">
    <location>
        <begin position="12"/>
        <end position="31"/>
    </location>
</feature>
<proteinExistence type="inferred from homology"/>
<reference evidence="13 14" key="1">
    <citation type="submission" date="2018-05" db="EMBL/GenBank/DDBJ databases">
        <title>Rhodobacteraceae gen. nov., sp. nov. isolated from sea water.</title>
        <authorList>
            <person name="Ren Y."/>
        </authorList>
    </citation>
    <scope>NUCLEOTIDE SEQUENCE [LARGE SCALE GENOMIC DNA]</scope>
    <source>
        <strain evidence="13 14">TG-679</strain>
    </source>
</reference>
<organism evidence="13 14">
    <name type="scientific">Meridianimarinicoccus roseus</name>
    <dbReference type="NCBI Taxonomy" id="2072018"/>
    <lineage>
        <taxon>Bacteria</taxon>
        <taxon>Pseudomonadati</taxon>
        <taxon>Pseudomonadota</taxon>
        <taxon>Alphaproteobacteria</taxon>
        <taxon>Rhodobacterales</taxon>
        <taxon>Paracoccaceae</taxon>
        <taxon>Meridianimarinicoccus</taxon>
    </lineage>
</organism>
<dbReference type="OrthoDB" id="7874534at2"/>
<evidence type="ECO:0000256" key="1">
    <source>
        <dbReference type="ARBA" id="ARBA00002442"/>
    </source>
</evidence>